<organism evidence="6">
    <name type="scientific">Phleum pratense</name>
    <name type="common">Common timothy</name>
    <dbReference type="NCBI Taxonomy" id="15957"/>
    <lineage>
        <taxon>Eukaryota</taxon>
        <taxon>Viridiplantae</taxon>
        <taxon>Streptophyta</taxon>
        <taxon>Embryophyta</taxon>
        <taxon>Tracheophyta</taxon>
        <taxon>Spermatophyta</taxon>
        <taxon>Magnoliopsida</taxon>
        <taxon>Liliopsida</taxon>
        <taxon>Poales</taxon>
        <taxon>Poaceae</taxon>
        <taxon>BOP clade</taxon>
        <taxon>Pooideae</taxon>
        <taxon>Poodae</taxon>
        <taxon>Poeae</taxon>
        <taxon>Poeae Chloroplast Group 2 (Poeae type)</taxon>
        <taxon>Poodinae</taxon>
        <taxon>Phleinae</taxon>
        <taxon>Phleum</taxon>
    </lineage>
</organism>
<dbReference type="GO" id="GO:0030599">
    <property type="term" value="F:pectinesterase activity"/>
    <property type="evidence" value="ECO:0007669"/>
    <property type="project" value="UniProtKB-UniRule"/>
</dbReference>
<proteinExistence type="evidence at transcript level"/>
<dbReference type="GO" id="GO:0045490">
    <property type="term" value="P:pectin catabolic process"/>
    <property type="evidence" value="ECO:0007669"/>
    <property type="project" value="UniProtKB-UniRule"/>
</dbReference>
<name>K7B1D4_PHLPR</name>
<evidence type="ECO:0000256" key="2">
    <source>
        <dbReference type="ARBA" id="ARBA00022801"/>
    </source>
</evidence>
<evidence type="ECO:0000256" key="1">
    <source>
        <dbReference type="ARBA" id="ARBA00005184"/>
    </source>
</evidence>
<feature type="domain" description="Pectinesterase catalytic" evidence="5">
    <location>
        <begin position="1"/>
        <end position="57"/>
    </location>
</feature>
<reference evidence="6" key="1">
    <citation type="journal article" date="2013" name="Proc. Natl. Acad. Sci. U.S.A.">
        <title>Previously undescribed grass pollen antigens are the major inducers of T helper 2 cytokine-producing T cells in allergic individuals.</title>
        <authorList>
            <person name="Schulten V."/>
            <person name="Greenbaum J.A."/>
            <person name="Hauser M."/>
            <person name="McKinney D.M."/>
            <person name="Sidney J."/>
            <person name="Kolla R."/>
            <person name="Lindestam Arlehamn C.S."/>
            <person name="Oseroff C."/>
            <person name="Alam R."/>
            <person name="Broide D.H."/>
            <person name="Ferreira-Briza F."/>
            <person name="Grey H.M."/>
            <person name="Sette A."/>
            <person name="Peters B."/>
        </authorList>
    </citation>
    <scope>NUCLEOTIDE SEQUENCE</scope>
    <source>
        <tissue evidence="6">Pollen</tissue>
    </source>
</reference>
<evidence type="ECO:0000259" key="5">
    <source>
        <dbReference type="Pfam" id="PF01095"/>
    </source>
</evidence>
<dbReference type="Gene3D" id="2.160.20.10">
    <property type="entry name" value="Single-stranded right-handed beta-helix, Pectin lyase-like"/>
    <property type="match status" value="1"/>
</dbReference>
<feature type="non-terminal residue" evidence="6">
    <location>
        <position position="71"/>
    </location>
</feature>
<protein>
    <recommendedName>
        <fullName evidence="4">Pectinesterase</fullName>
        <ecNumber evidence="4">3.1.1.11</ecNumber>
    </recommendedName>
</protein>
<dbReference type="InterPro" id="IPR012334">
    <property type="entry name" value="Pectin_lyas_fold"/>
</dbReference>
<keyword evidence="3 4" id="KW-0063">Aspartyl esterase</keyword>
<dbReference type="EC" id="3.1.1.11" evidence="4"/>
<dbReference type="InterPro" id="IPR000070">
    <property type="entry name" value="Pectinesterase_cat"/>
</dbReference>
<dbReference type="EMBL" id="GAAJ01000002">
    <property type="protein sequence ID" value="JAA00462.1"/>
    <property type="molecule type" value="mRNA"/>
</dbReference>
<evidence type="ECO:0000256" key="4">
    <source>
        <dbReference type="RuleBase" id="RU000589"/>
    </source>
</evidence>
<dbReference type="GO" id="GO:0042545">
    <property type="term" value="P:cell wall modification"/>
    <property type="evidence" value="ECO:0007669"/>
    <property type="project" value="UniProtKB-UniRule"/>
</dbReference>
<dbReference type="UniPathway" id="UPA00545">
    <property type="reaction ID" value="UER00823"/>
</dbReference>
<dbReference type="PANTHER" id="PTHR31707">
    <property type="entry name" value="PECTINESTERASE"/>
    <property type="match status" value="1"/>
</dbReference>
<comment type="pathway">
    <text evidence="1 4">Glycan metabolism; pectin degradation; 2-dehydro-3-deoxy-D-gluconate from pectin: step 1/5.</text>
</comment>
<keyword evidence="4" id="KW-0134">Cell wall</keyword>
<dbReference type="AlphaFoldDB" id="K7B1D4"/>
<dbReference type="SUPFAM" id="SSF51126">
    <property type="entry name" value="Pectin lyase-like"/>
    <property type="match status" value="1"/>
</dbReference>
<keyword evidence="4" id="KW-0964">Secreted</keyword>
<comment type="catalytic activity">
    <reaction evidence="4">
        <text>[(1-&gt;4)-alpha-D-galacturonosyl methyl ester](n) + n H2O = [(1-&gt;4)-alpha-D-galacturonosyl](n) + n methanol + n H(+)</text>
        <dbReference type="Rhea" id="RHEA:22380"/>
        <dbReference type="Rhea" id="RHEA-COMP:14570"/>
        <dbReference type="Rhea" id="RHEA-COMP:14573"/>
        <dbReference type="ChEBI" id="CHEBI:15377"/>
        <dbReference type="ChEBI" id="CHEBI:15378"/>
        <dbReference type="ChEBI" id="CHEBI:17790"/>
        <dbReference type="ChEBI" id="CHEBI:140522"/>
        <dbReference type="ChEBI" id="CHEBI:140523"/>
        <dbReference type="EC" id="3.1.1.11"/>
    </reaction>
</comment>
<evidence type="ECO:0000313" key="6">
    <source>
        <dbReference type="EMBL" id="JAA00462.1"/>
    </source>
</evidence>
<comment type="function">
    <text evidence="4">Acts in the modification of cell walls via demethylesterification of cell wall pectin.</text>
</comment>
<keyword evidence="4" id="KW-0961">Cell wall biogenesis/degradation</keyword>
<dbReference type="PROSITE" id="PS00800">
    <property type="entry name" value="PECTINESTERASE_1"/>
    <property type="match status" value="1"/>
</dbReference>
<dbReference type="InterPro" id="IPR011050">
    <property type="entry name" value="Pectin_lyase_fold/virulence"/>
</dbReference>
<comment type="subcellular location">
    <subcellularLocation>
        <location evidence="4">Secreted</location>
        <location evidence="4">Cell wall</location>
    </subcellularLocation>
</comment>
<sequence>GSGDFKTIKEALAKVPPKSASMYVMYIKEGTYKEYVTVPRTVTNLVMIGDGAAKTIILKFLLPVMIVLAAP</sequence>
<dbReference type="Pfam" id="PF01095">
    <property type="entry name" value="Pectinesterase"/>
    <property type="match status" value="1"/>
</dbReference>
<dbReference type="InterPro" id="IPR018040">
    <property type="entry name" value="Pectinesterase_Tyr_AS"/>
</dbReference>
<accession>K7B1D4</accession>
<evidence type="ECO:0000256" key="3">
    <source>
        <dbReference type="ARBA" id="ARBA00023085"/>
    </source>
</evidence>
<feature type="non-terminal residue" evidence="6">
    <location>
        <position position="1"/>
    </location>
</feature>
<keyword evidence="2 4" id="KW-0378">Hydrolase</keyword>